<evidence type="ECO:0000256" key="2">
    <source>
        <dbReference type="ARBA" id="ARBA00022475"/>
    </source>
</evidence>
<dbReference type="GO" id="GO:0005886">
    <property type="term" value="C:plasma membrane"/>
    <property type="evidence" value="ECO:0007669"/>
    <property type="project" value="UniProtKB-SubCell"/>
</dbReference>
<gene>
    <name evidence="9" type="ORF">HMPREF3185_00848</name>
</gene>
<dbReference type="RefSeq" id="WP_060935243.1">
    <property type="nucleotide sequence ID" value="NZ_KQ960437.1"/>
</dbReference>
<organism evidence="9 10">
    <name type="scientific">Porphyromonas somerae</name>
    <dbReference type="NCBI Taxonomy" id="322095"/>
    <lineage>
        <taxon>Bacteria</taxon>
        <taxon>Pseudomonadati</taxon>
        <taxon>Bacteroidota</taxon>
        <taxon>Bacteroidia</taxon>
        <taxon>Bacteroidales</taxon>
        <taxon>Porphyromonadaceae</taxon>
        <taxon>Porphyromonas</taxon>
    </lineage>
</organism>
<keyword evidence="4 7" id="KW-0812">Transmembrane</keyword>
<proteinExistence type="predicted"/>
<dbReference type="OrthoDB" id="9786870at2"/>
<evidence type="ECO:0000259" key="8">
    <source>
        <dbReference type="Pfam" id="PF00884"/>
    </source>
</evidence>
<dbReference type="InterPro" id="IPR017850">
    <property type="entry name" value="Alkaline_phosphatase_core_sf"/>
</dbReference>
<evidence type="ECO:0000256" key="5">
    <source>
        <dbReference type="ARBA" id="ARBA00022989"/>
    </source>
</evidence>
<name>A0A134B9W3_9PORP</name>
<feature type="transmembrane region" description="Helical" evidence="7">
    <location>
        <begin position="89"/>
        <end position="111"/>
    </location>
</feature>
<keyword evidence="6 7" id="KW-0472">Membrane</keyword>
<comment type="subcellular location">
    <subcellularLocation>
        <location evidence="1">Cell membrane</location>
        <topology evidence="1">Multi-pass membrane protein</topology>
    </subcellularLocation>
</comment>
<dbReference type="Pfam" id="PF00884">
    <property type="entry name" value="Sulfatase"/>
    <property type="match status" value="1"/>
</dbReference>
<sequence>MRGLPSILHRVAHAAFGRRLSERLWLFVLVFLAQLRVLLAYLPYQTEVPSGEVLPLVLSQLLRIGGWASLLTLLFALSPWKWLTRTLGLLFSVVVLTLSAYELYLIGLYHVTYNMDLAQIMLSTNWREGSEFLDSITAEQALRVLCQLTPAVVIAFVVSLVFRKKYPSCIPLCCSLTITLLSLFVGLENIYSNLRLCRRHYNFGGLEYAGIDRTIFNTLSAHKAMKHIAAELDMIRRSQHKLNSVVINPISKAPLNIILILGESARRSSMHCYGYPLQNTPYADSLIQAQELIPFSNVVSPASATILSNTRSLTFYTQEQGEKPWYKFPSIINVLRQAGYATAWIANQEITGKYSMSNLLGRQADILTGNPAFFKGLGGEGVANRPDLFDEVILPFLLHHRDLSDSLRMSSPRGLFQIVHLMGSHMTYKERYPQAFNKFTSDSLPIHKGEAKDLVISAYINSLLYTDYIIHEIIERYREENALVIYLSDHGDALFDEDYPELMGHALVPRAVEIPLFVYFSPQLRKERPDLWRQISRQRDKRILSDLLTHALVDLLGIHTEYTQPRFNFFAPTYDDRRTRIVVSPTSNKKMVME</sequence>
<dbReference type="GO" id="GO:0009244">
    <property type="term" value="P:lipopolysaccharide core region biosynthetic process"/>
    <property type="evidence" value="ECO:0007669"/>
    <property type="project" value="TreeGrafter"/>
</dbReference>
<evidence type="ECO:0000256" key="6">
    <source>
        <dbReference type="ARBA" id="ARBA00023136"/>
    </source>
</evidence>
<evidence type="ECO:0000256" key="3">
    <source>
        <dbReference type="ARBA" id="ARBA00022679"/>
    </source>
</evidence>
<dbReference type="Gene3D" id="3.40.720.10">
    <property type="entry name" value="Alkaline Phosphatase, subunit A"/>
    <property type="match status" value="1"/>
</dbReference>
<feature type="transmembrane region" description="Helical" evidence="7">
    <location>
        <begin position="56"/>
        <end position="77"/>
    </location>
</feature>
<dbReference type="PANTHER" id="PTHR30443:SF2">
    <property type="entry name" value="PHOSPHOETHANOLAMINE TRANSFERASE EPTC"/>
    <property type="match status" value="1"/>
</dbReference>
<reference evidence="10" key="1">
    <citation type="submission" date="2016-01" db="EMBL/GenBank/DDBJ databases">
        <authorList>
            <person name="Mitreva M."/>
            <person name="Pepin K.H."/>
            <person name="Mihindukulasuriya K.A."/>
            <person name="Fulton R."/>
            <person name="Fronick C."/>
            <person name="O'Laughlin M."/>
            <person name="Miner T."/>
            <person name="Herter B."/>
            <person name="Rosa B.A."/>
            <person name="Cordes M."/>
            <person name="Tomlinson C."/>
            <person name="Wollam A."/>
            <person name="Palsikar V.B."/>
            <person name="Mardis E.R."/>
            <person name="Wilson R.K."/>
        </authorList>
    </citation>
    <scope>NUCLEOTIDE SEQUENCE [LARGE SCALE GENOMIC DNA]</scope>
    <source>
        <strain evidence="10">KA00683</strain>
    </source>
</reference>
<feature type="domain" description="Sulfatase N-terminal" evidence="8">
    <location>
        <begin position="256"/>
        <end position="558"/>
    </location>
</feature>
<evidence type="ECO:0000313" key="9">
    <source>
        <dbReference type="EMBL" id="KXB76737.1"/>
    </source>
</evidence>
<dbReference type="SUPFAM" id="SSF53649">
    <property type="entry name" value="Alkaline phosphatase-like"/>
    <property type="match status" value="1"/>
</dbReference>
<dbReference type="InterPro" id="IPR058130">
    <property type="entry name" value="PEA_transf_C"/>
</dbReference>
<evidence type="ECO:0000256" key="4">
    <source>
        <dbReference type="ARBA" id="ARBA00022692"/>
    </source>
</evidence>
<feature type="transmembrane region" description="Helical" evidence="7">
    <location>
        <begin position="24"/>
        <end position="44"/>
    </location>
</feature>
<evidence type="ECO:0000256" key="1">
    <source>
        <dbReference type="ARBA" id="ARBA00004651"/>
    </source>
</evidence>
<dbReference type="STRING" id="322095.HMPREF3185_00848"/>
<keyword evidence="10" id="KW-1185">Reference proteome</keyword>
<dbReference type="GO" id="GO:0016776">
    <property type="term" value="F:phosphotransferase activity, phosphate group as acceptor"/>
    <property type="evidence" value="ECO:0007669"/>
    <property type="project" value="TreeGrafter"/>
</dbReference>
<dbReference type="InterPro" id="IPR000917">
    <property type="entry name" value="Sulfatase_N"/>
</dbReference>
<dbReference type="AlphaFoldDB" id="A0A134B9W3"/>
<evidence type="ECO:0000256" key="7">
    <source>
        <dbReference type="SAM" id="Phobius"/>
    </source>
</evidence>
<keyword evidence="5 7" id="KW-1133">Transmembrane helix</keyword>
<dbReference type="EMBL" id="LSDK01000057">
    <property type="protein sequence ID" value="KXB76737.1"/>
    <property type="molecule type" value="Genomic_DNA"/>
</dbReference>
<accession>A0A134B9W3</accession>
<dbReference type="CDD" id="cd16017">
    <property type="entry name" value="LptA"/>
    <property type="match status" value="1"/>
</dbReference>
<evidence type="ECO:0000313" key="10">
    <source>
        <dbReference type="Proteomes" id="UP000070224"/>
    </source>
</evidence>
<comment type="caution">
    <text evidence="9">The sequence shown here is derived from an EMBL/GenBank/DDBJ whole genome shotgun (WGS) entry which is preliminary data.</text>
</comment>
<keyword evidence="3" id="KW-0808">Transferase</keyword>
<feature type="transmembrane region" description="Helical" evidence="7">
    <location>
        <begin position="141"/>
        <end position="162"/>
    </location>
</feature>
<feature type="transmembrane region" description="Helical" evidence="7">
    <location>
        <begin position="169"/>
        <end position="187"/>
    </location>
</feature>
<dbReference type="InterPro" id="IPR040423">
    <property type="entry name" value="PEA_transferase"/>
</dbReference>
<dbReference type="PANTHER" id="PTHR30443">
    <property type="entry name" value="INNER MEMBRANE PROTEIN"/>
    <property type="match status" value="1"/>
</dbReference>
<dbReference type="Proteomes" id="UP000070224">
    <property type="component" value="Unassembled WGS sequence"/>
</dbReference>
<dbReference type="PATRIC" id="fig|322095.3.peg.836"/>
<keyword evidence="2" id="KW-1003">Cell membrane</keyword>
<protein>
    <submittedName>
        <fullName evidence="9">Arylsulfatase</fullName>
    </submittedName>
</protein>